<dbReference type="Pfam" id="PF21048">
    <property type="entry name" value="Rad26-like_N"/>
    <property type="match status" value="1"/>
</dbReference>
<feature type="compositionally biased region" description="Polar residues" evidence="1">
    <location>
        <begin position="335"/>
        <end position="344"/>
    </location>
</feature>
<proteinExistence type="predicted"/>
<evidence type="ECO:0008006" key="7">
    <source>
        <dbReference type="Google" id="ProtNLM"/>
    </source>
</evidence>
<dbReference type="Pfam" id="PF12331">
    <property type="entry name" value="Rad26-like_helical_rpts"/>
    <property type="match status" value="1"/>
</dbReference>
<protein>
    <recommendedName>
        <fullName evidence="7">DNA repair protein Rad26</fullName>
    </recommendedName>
</protein>
<dbReference type="InterPro" id="IPR022093">
    <property type="entry name" value="Rad26-like_helical"/>
</dbReference>
<feature type="region of interest" description="Disordered" evidence="1">
    <location>
        <begin position="275"/>
        <end position="296"/>
    </location>
</feature>
<evidence type="ECO:0000259" key="2">
    <source>
        <dbReference type="Pfam" id="PF12331"/>
    </source>
</evidence>
<dbReference type="InterPro" id="IPR048380">
    <property type="entry name" value="Rad26-like_N"/>
</dbReference>
<feature type="compositionally biased region" description="Low complexity" evidence="1">
    <location>
        <begin position="32"/>
        <end position="49"/>
    </location>
</feature>
<dbReference type="AlphaFoldDB" id="A0A370BI15"/>
<evidence type="ECO:0000259" key="3">
    <source>
        <dbReference type="Pfam" id="PF21046"/>
    </source>
</evidence>
<dbReference type="EMBL" id="KZ851951">
    <property type="protein sequence ID" value="RDH15223.1"/>
    <property type="molecule type" value="Genomic_DNA"/>
</dbReference>
<feature type="compositionally biased region" description="Acidic residues" evidence="1">
    <location>
        <begin position="1"/>
        <end position="15"/>
    </location>
</feature>
<feature type="domain" description="Rad26-like C-terminal" evidence="3">
    <location>
        <begin position="713"/>
        <end position="776"/>
    </location>
</feature>
<feature type="domain" description="Rad26-like N-terminal" evidence="4">
    <location>
        <begin position="384"/>
        <end position="423"/>
    </location>
</feature>
<dbReference type="InterPro" id="IPR048379">
    <property type="entry name" value="Rad26-like_C"/>
</dbReference>
<evidence type="ECO:0000313" key="6">
    <source>
        <dbReference type="Proteomes" id="UP000253845"/>
    </source>
</evidence>
<evidence type="ECO:0000259" key="4">
    <source>
        <dbReference type="Pfam" id="PF21048"/>
    </source>
</evidence>
<dbReference type="VEuPathDB" id="FungiDB:M747DRAFT_299567"/>
<gene>
    <name evidence="5" type="ORF">M747DRAFT_299567</name>
</gene>
<feature type="region of interest" description="Disordered" evidence="1">
    <location>
        <begin position="1"/>
        <end position="87"/>
    </location>
</feature>
<feature type="compositionally biased region" description="Polar residues" evidence="1">
    <location>
        <begin position="60"/>
        <end position="81"/>
    </location>
</feature>
<dbReference type="Pfam" id="PF21046">
    <property type="entry name" value="Rad26-like_C"/>
    <property type="match status" value="1"/>
</dbReference>
<sequence>MEDNDDDFFSDDGFDDIPPGTLFQLEQKAYRATQAPNPAQQHHQPQQHQESVSDVKRSSRPFSDQNHGAFSENAFTSNASLQPPPALHTGLSNEYDVWDIGELDAEVLDNGVPIQSNAALDQAATFAAAAQHQPKAAAAATAVGDDDYGDLLDPMEVEEDGASHFSDLHRAYAELSEKLALESARHKQMAEELAAAKSMAATKAGEISIIRANQAKLTADYDRQLTALRKAMADEIAKHEEEVAAARAEGKMFATENAFLRQDLAEEAMRANQLKAKGRTEEKAPPVTPKKSKVLPFRDGFDDDEILAVSPSKSARSKRITPLVPGKRKRRHSQDTTTPLQLSPQAEPMAADLAEDLSDDAMLDAMPDKAQIGAVPNFGDPSIIKRLMNHRTYPDEKPDIEVMAGLAFPSEPQRMLSTILLEETEKLDLGNYMVEYARAITSLWSRALTEKFFQPIPMFISIMHYLILEDLQEFDHDLYAHLVPVLQVSAEVNAIPRFKASPVSRQNLGQARKTPLSELEPLVDSTKVLGLLYDMACFRMHVEQDVIELWRHVRYDFVLTMLNCSQRIDDITLMLSLLSASIRADSFGPVQDTEQFQLTIENYIVDRVANLLSEPPLLDEGQEPYSPDEICGMRQEALAFLTSVAFNPRIPDSTHGSMVIASHPTALARLIRVMHDELDALYSQPPEKDLHAALVNGLMCLVYNVMQRHREQADLQPKLSRVPGGKQKFLVVMTRLAFSEGLVLEAGIDDGTVEMAHEILDDAVTPQEAEALEEAFPNSKRED</sequence>
<dbReference type="Proteomes" id="UP000253845">
    <property type="component" value="Unassembled WGS sequence"/>
</dbReference>
<evidence type="ECO:0000256" key="1">
    <source>
        <dbReference type="SAM" id="MobiDB-lite"/>
    </source>
</evidence>
<name>A0A370BI15_ASPNG</name>
<evidence type="ECO:0000313" key="5">
    <source>
        <dbReference type="EMBL" id="RDH15223.1"/>
    </source>
</evidence>
<feature type="region of interest" description="Disordered" evidence="1">
    <location>
        <begin position="308"/>
        <end position="347"/>
    </location>
</feature>
<reference evidence="5 6" key="1">
    <citation type="submission" date="2018-07" db="EMBL/GenBank/DDBJ databases">
        <title>Section-level genome sequencing of Aspergillus section Nigri to investigate inter- and intra-species variation.</title>
        <authorList>
            <consortium name="DOE Joint Genome Institute"/>
            <person name="Vesth T.C."/>
            <person name="Nybo J.L."/>
            <person name="Theobald S."/>
            <person name="Frisvad J.C."/>
            <person name="Larsen T.O."/>
            <person name="Nielsen K.F."/>
            <person name="Hoof J.B."/>
            <person name="Brandl J."/>
            <person name="Salamov A."/>
            <person name="Riley R."/>
            <person name="Gladden J.M."/>
            <person name="Phatale P."/>
            <person name="Nielsen M.T."/>
            <person name="Lyhne E.K."/>
            <person name="Kogle M.E."/>
            <person name="Strasser K."/>
            <person name="McDonnell E."/>
            <person name="Barry K."/>
            <person name="Clum A."/>
            <person name="Chen C."/>
            <person name="Nolan M."/>
            <person name="Sandor L."/>
            <person name="Kuo A."/>
            <person name="Lipzen A."/>
            <person name="Hainaut M."/>
            <person name="Drula E."/>
            <person name="Tsang A."/>
            <person name="Magnuson J.K."/>
            <person name="Henrissat B."/>
            <person name="Wiebenga A."/>
            <person name="Simmons B.A."/>
            <person name="Makela M.R."/>
            <person name="De vries R.P."/>
            <person name="Grigoriev I.V."/>
            <person name="Mortensen U.H."/>
            <person name="Baker S.E."/>
            <person name="Andersen M.R."/>
        </authorList>
    </citation>
    <scope>NUCLEOTIDE SEQUENCE [LARGE SCALE GENOMIC DNA]</scope>
    <source>
        <strain evidence="5 6">ATCC 13496</strain>
    </source>
</reference>
<feature type="domain" description="Rad26-like helical repeats" evidence="2">
    <location>
        <begin position="485"/>
        <end position="706"/>
    </location>
</feature>
<accession>A0A370BI15</accession>
<organism evidence="5 6">
    <name type="scientific">Aspergillus niger ATCC 13496</name>
    <dbReference type="NCBI Taxonomy" id="1353008"/>
    <lineage>
        <taxon>Eukaryota</taxon>
        <taxon>Fungi</taxon>
        <taxon>Dikarya</taxon>
        <taxon>Ascomycota</taxon>
        <taxon>Pezizomycotina</taxon>
        <taxon>Eurotiomycetes</taxon>
        <taxon>Eurotiomycetidae</taxon>
        <taxon>Eurotiales</taxon>
        <taxon>Aspergillaceae</taxon>
        <taxon>Aspergillus</taxon>
        <taxon>Aspergillus subgen. Circumdati</taxon>
    </lineage>
</organism>